<gene>
    <name evidence="1" type="ORF">A6R68_01725</name>
</gene>
<dbReference type="AlphaFoldDB" id="A0A1A6GUX7"/>
<keyword evidence="2" id="KW-1185">Reference proteome</keyword>
<dbReference type="Proteomes" id="UP000092124">
    <property type="component" value="Unassembled WGS sequence"/>
</dbReference>
<proteinExistence type="predicted"/>
<feature type="non-terminal residue" evidence="1">
    <location>
        <position position="60"/>
    </location>
</feature>
<organism evidence="1 2">
    <name type="scientific">Neotoma lepida</name>
    <name type="common">Desert woodrat</name>
    <dbReference type="NCBI Taxonomy" id="56216"/>
    <lineage>
        <taxon>Eukaryota</taxon>
        <taxon>Metazoa</taxon>
        <taxon>Chordata</taxon>
        <taxon>Craniata</taxon>
        <taxon>Vertebrata</taxon>
        <taxon>Euteleostomi</taxon>
        <taxon>Mammalia</taxon>
        <taxon>Eutheria</taxon>
        <taxon>Euarchontoglires</taxon>
        <taxon>Glires</taxon>
        <taxon>Rodentia</taxon>
        <taxon>Myomorpha</taxon>
        <taxon>Muroidea</taxon>
        <taxon>Cricetidae</taxon>
        <taxon>Neotominae</taxon>
        <taxon>Neotoma</taxon>
    </lineage>
</organism>
<accession>A0A1A6GUX7</accession>
<dbReference type="EMBL" id="LZPO01067110">
    <property type="protein sequence ID" value="OBS69734.1"/>
    <property type="molecule type" value="Genomic_DNA"/>
</dbReference>
<comment type="caution">
    <text evidence="1">The sequence shown here is derived from an EMBL/GenBank/DDBJ whole genome shotgun (WGS) entry which is preliminary data.</text>
</comment>
<reference evidence="1 2" key="1">
    <citation type="submission" date="2016-06" db="EMBL/GenBank/DDBJ databases">
        <title>The Draft Genome Sequence and Annotation of the Desert Woodrat Neotoma lepida.</title>
        <authorList>
            <person name="Campbell M."/>
            <person name="Oakeson K.F."/>
            <person name="Yandell M."/>
            <person name="Halpert J.R."/>
            <person name="Dearing D."/>
        </authorList>
    </citation>
    <scope>NUCLEOTIDE SEQUENCE [LARGE SCALE GENOMIC DNA]</scope>
    <source>
        <strain evidence="1">417</strain>
        <tissue evidence="1">Liver</tissue>
    </source>
</reference>
<evidence type="ECO:0000313" key="1">
    <source>
        <dbReference type="EMBL" id="OBS69734.1"/>
    </source>
</evidence>
<sequence length="60" mass="6418">MVLNGQLRALQLPPQTPKMSFCSPGAPKLCTEPTPFPLPPYPPETAVIASTPRAQAKDCL</sequence>
<protein>
    <submittedName>
        <fullName evidence="1">Uncharacterized protein</fullName>
    </submittedName>
</protein>
<evidence type="ECO:0000313" key="2">
    <source>
        <dbReference type="Proteomes" id="UP000092124"/>
    </source>
</evidence>
<name>A0A1A6GUX7_NEOLE</name>